<feature type="transmembrane region" description="Helical" evidence="7">
    <location>
        <begin position="626"/>
        <end position="649"/>
    </location>
</feature>
<dbReference type="GO" id="GO:0005216">
    <property type="term" value="F:monoatomic ion channel activity"/>
    <property type="evidence" value="ECO:0007669"/>
    <property type="project" value="InterPro"/>
</dbReference>
<feature type="transmembrane region" description="Helical" evidence="7">
    <location>
        <begin position="842"/>
        <end position="866"/>
    </location>
</feature>
<feature type="compositionally biased region" description="Polar residues" evidence="6">
    <location>
        <begin position="35"/>
        <end position="61"/>
    </location>
</feature>
<keyword evidence="3" id="KW-0677">Repeat</keyword>
<dbReference type="GO" id="GO:0005886">
    <property type="term" value="C:plasma membrane"/>
    <property type="evidence" value="ECO:0007669"/>
    <property type="project" value="TreeGrafter"/>
</dbReference>
<keyword evidence="10" id="KW-1185">Reference proteome</keyword>
<organism evidence="9 10">
    <name type="scientific">Cylindrotheca closterium</name>
    <dbReference type="NCBI Taxonomy" id="2856"/>
    <lineage>
        <taxon>Eukaryota</taxon>
        <taxon>Sar</taxon>
        <taxon>Stramenopiles</taxon>
        <taxon>Ochrophyta</taxon>
        <taxon>Bacillariophyta</taxon>
        <taxon>Bacillariophyceae</taxon>
        <taxon>Bacillariophycidae</taxon>
        <taxon>Bacillariales</taxon>
        <taxon>Bacillariaceae</taxon>
        <taxon>Cylindrotheca</taxon>
    </lineage>
</organism>
<protein>
    <recommendedName>
        <fullName evidence="8">Ion transport domain-containing protein</fullName>
    </recommendedName>
</protein>
<accession>A0AAD2CGM4</accession>
<gene>
    <name evidence="9" type="ORF">CYCCA115_LOCUS567</name>
</gene>
<name>A0AAD2CGM4_9STRA</name>
<feature type="transmembrane region" description="Helical" evidence="7">
    <location>
        <begin position="698"/>
        <end position="723"/>
    </location>
</feature>
<feature type="domain" description="Ion transport" evidence="8">
    <location>
        <begin position="626"/>
        <end position="872"/>
    </location>
</feature>
<keyword evidence="4 7" id="KW-1133">Transmembrane helix</keyword>
<evidence type="ECO:0000256" key="3">
    <source>
        <dbReference type="ARBA" id="ARBA00022737"/>
    </source>
</evidence>
<feature type="compositionally biased region" description="Polar residues" evidence="6">
    <location>
        <begin position="1"/>
        <end position="14"/>
    </location>
</feature>
<feature type="compositionally biased region" description="Polar residues" evidence="6">
    <location>
        <begin position="137"/>
        <end position="149"/>
    </location>
</feature>
<evidence type="ECO:0000256" key="6">
    <source>
        <dbReference type="SAM" id="MobiDB-lite"/>
    </source>
</evidence>
<evidence type="ECO:0000313" key="10">
    <source>
        <dbReference type="Proteomes" id="UP001295423"/>
    </source>
</evidence>
<evidence type="ECO:0000256" key="1">
    <source>
        <dbReference type="ARBA" id="ARBA00004141"/>
    </source>
</evidence>
<dbReference type="GO" id="GO:0098703">
    <property type="term" value="P:calcium ion import across plasma membrane"/>
    <property type="evidence" value="ECO:0007669"/>
    <property type="project" value="TreeGrafter"/>
</dbReference>
<evidence type="ECO:0000256" key="4">
    <source>
        <dbReference type="ARBA" id="ARBA00022989"/>
    </source>
</evidence>
<feature type="transmembrane region" description="Helical" evidence="7">
    <location>
        <begin position="735"/>
        <end position="755"/>
    </location>
</feature>
<evidence type="ECO:0000256" key="7">
    <source>
        <dbReference type="SAM" id="Phobius"/>
    </source>
</evidence>
<keyword evidence="5 7" id="KW-0472">Membrane</keyword>
<feature type="compositionally biased region" description="Basic and acidic residues" evidence="6">
    <location>
        <begin position="172"/>
        <end position="184"/>
    </location>
</feature>
<feature type="compositionally biased region" description="Basic and acidic residues" evidence="6">
    <location>
        <begin position="109"/>
        <end position="119"/>
    </location>
</feature>
<sequence>MNPSRFSKSRSYQKIFTPPPGTRYPNHRQQELSPERQTPNSKVSGNSDYQSTMQQANDDCNTTTTTPPLRAGMKRESIPLYAMHSTRTIQNAIMVPNSPGSSASESDQDEKQPLKERIKNLHPATGTDTDNIIYEMTSDSMTSPQSRHPQNIFRDRTFNDSTEDDASPSSSRRLDPNQRDENDPPRTNSKIHMAPSSSSGTTTKLHRLCQNMLTFGDILLAKSILSSEDAYNDKNSASIKDDRGATPLHVFARNKALAAKVCPYHGESSKGFSKLYPQSSSFDTLEAESNLKKEIVKFLVHDLLAASPKATVQVNNEGFIPFQAGIADWVHTCQNNVRNAASRKTGRHTTTMGQVWESTSTTLTNAMKLAQGKATGGSQAKLSLEDLEQGQGLQAGVPSVSNNTSENHHETREVGNLVALSEHARFIFIMLSAIIDRLEMHDSSRQASSPRFGNSFSNQGGFERTGRMNIRGLKRIEGASEIAATIIEEVASIPGLMETLLLIEDDSERDFAISQTIILRVMASRRTIGVWLTGMLQSDDRKVAFRAVDYLKTASIECAKNSTSTLQGSTGPRVQDCAGHMPLVDELSNLQDFIPALLALGDQGMEEASTTLIVKGALDRLISKPFSVTVILCDVIFLVIMILGFRSSVRNLISGRDLGNVLWWIYVANIGIFYFIMREIGKLFSLLSIAKRARRYFLSFWNLIDFLATFLALISTVAMRWHFALDNRGLDDFGMLRKLLAVTTGFLWLRVLSLLKAINMQLATFVLAIIQITKDILWFCVILVTLVISFAQMFFTVLAPASCATDNTDNMQCKESDYLLRVYTILLGDFGNFDLDSFQSGFPVFLLVLFSFLVTVVLLNVLIAIASDSYEKCLIRSQHLFGRARIMLVAELVSFQNLLKRADQNNDQRLDLLPLVYSVWWTRSSVFEHWSRSSVLFFCVSGSVTLVWTLAELWGYSSGDHHGSVMLCLSSVIVNGLLFMMIMTFLKKAASKTNAIKGDADREADGFTDGYIQQAMLHVLGTSQKLNRDQKSKRGNFNDWSGRVNYLQKEMMRISKEQELRSQEHMRAIENCITLSETRLRMEINELHDRMGNLTQGGTVEGVDDDRQYDC</sequence>
<feature type="transmembrane region" description="Helical" evidence="7">
    <location>
        <begin position="933"/>
        <end position="951"/>
    </location>
</feature>
<feature type="transmembrane region" description="Helical" evidence="7">
    <location>
        <begin position="661"/>
        <end position="677"/>
    </location>
</feature>
<keyword evidence="2 7" id="KW-0812">Transmembrane</keyword>
<feature type="compositionally biased region" description="Polar residues" evidence="6">
    <location>
        <begin position="185"/>
        <end position="203"/>
    </location>
</feature>
<feature type="region of interest" description="Disordered" evidence="6">
    <location>
        <begin position="1"/>
        <end position="71"/>
    </location>
</feature>
<dbReference type="PANTHER" id="PTHR10582">
    <property type="entry name" value="TRANSIENT RECEPTOR POTENTIAL ION CHANNEL PROTEIN"/>
    <property type="match status" value="1"/>
</dbReference>
<evidence type="ECO:0000256" key="5">
    <source>
        <dbReference type="ARBA" id="ARBA00023136"/>
    </source>
</evidence>
<evidence type="ECO:0000259" key="8">
    <source>
        <dbReference type="Pfam" id="PF00520"/>
    </source>
</evidence>
<dbReference type="EMBL" id="CAKOGP040000001">
    <property type="protein sequence ID" value="CAJ1910333.1"/>
    <property type="molecule type" value="Genomic_DNA"/>
</dbReference>
<feature type="transmembrane region" description="Helical" evidence="7">
    <location>
        <begin position="963"/>
        <end position="986"/>
    </location>
</feature>
<dbReference type="AlphaFoldDB" id="A0AAD2CGM4"/>
<feature type="transmembrane region" description="Helical" evidence="7">
    <location>
        <begin position="776"/>
        <end position="801"/>
    </location>
</feature>
<proteinExistence type="predicted"/>
<reference evidence="9" key="1">
    <citation type="submission" date="2023-08" db="EMBL/GenBank/DDBJ databases">
        <authorList>
            <person name="Audoor S."/>
            <person name="Bilcke G."/>
        </authorList>
    </citation>
    <scope>NUCLEOTIDE SEQUENCE</scope>
</reference>
<dbReference type="InterPro" id="IPR005821">
    <property type="entry name" value="Ion_trans_dom"/>
</dbReference>
<evidence type="ECO:0000313" key="9">
    <source>
        <dbReference type="EMBL" id="CAJ1910333.1"/>
    </source>
</evidence>
<dbReference type="PANTHER" id="PTHR10582:SF2">
    <property type="entry name" value="INACTIVE"/>
    <property type="match status" value="1"/>
</dbReference>
<comment type="caution">
    <text evidence="9">The sequence shown here is derived from an EMBL/GenBank/DDBJ whole genome shotgun (WGS) entry which is preliminary data.</text>
</comment>
<feature type="region of interest" description="Disordered" evidence="6">
    <location>
        <begin position="94"/>
        <end position="203"/>
    </location>
</feature>
<evidence type="ECO:0000256" key="2">
    <source>
        <dbReference type="ARBA" id="ARBA00022692"/>
    </source>
</evidence>
<dbReference type="Proteomes" id="UP001295423">
    <property type="component" value="Unassembled WGS sequence"/>
</dbReference>
<comment type="subcellular location">
    <subcellularLocation>
        <location evidence="1">Membrane</location>
        <topology evidence="1">Multi-pass membrane protein</topology>
    </subcellularLocation>
</comment>
<dbReference type="InterPro" id="IPR024862">
    <property type="entry name" value="TRPV"/>
</dbReference>
<dbReference type="Pfam" id="PF00520">
    <property type="entry name" value="Ion_trans"/>
    <property type="match status" value="1"/>
</dbReference>